<dbReference type="InterPro" id="IPR023393">
    <property type="entry name" value="START-like_dom_sf"/>
</dbReference>
<dbReference type="Proteomes" id="UP000230551">
    <property type="component" value="Unassembled WGS sequence"/>
</dbReference>
<accession>A0A2G5P6I3</accession>
<dbReference type="OrthoDB" id="4569164at2"/>
<dbReference type="AlphaFoldDB" id="A0A2G5P6I3"/>
<reference evidence="1 2" key="1">
    <citation type="journal article" date="2017" name="Infect. Genet. Evol.">
        <title>The new phylogeny of the genus Mycobacterium: The old and the news.</title>
        <authorList>
            <person name="Tortoli E."/>
            <person name="Fedrizzi T."/>
            <person name="Meehan C.J."/>
            <person name="Trovato A."/>
            <person name="Grottola A."/>
            <person name="Giacobazzi E."/>
            <person name="Serpini G.F."/>
            <person name="Tagliazucchi S."/>
            <person name="Fabio A."/>
            <person name="Bettua C."/>
            <person name="Bertorelli R."/>
            <person name="Frascaro F."/>
            <person name="De Sanctis V."/>
            <person name="Pecorari M."/>
            <person name="Jousson O."/>
            <person name="Segata N."/>
            <person name="Cirillo D.M."/>
        </authorList>
    </citation>
    <scope>NUCLEOTIDE SEQUENCE [LARGE SCALE GENOMIC DNA]</scope>
    <source>
        <strain evidence="1 2">CIP1034565</strain>
    </source>
</reference>
<evidence type="ECO:0000313" key="2">
    <source>
        <dbReference type="Proteomes" id="UP000230551"/>
    </source>
</evidence>
<organism evidence="1 2">
    <name type="scientific">Mycolicibacterium brumae</name>
    <dbReference type="NCBI Taxonomy" id="85968"/>
    <lineage>
        <taxon>Bacteria</taxon>
        <taxon>Bacillati</taxon>
        <taxon>Actinomycetota</taxon>
        <taxon>Actinomycetes</taxon>
        <taxon>Mycobacteriales</taxon>
        <taxon>Mycobacteriaceae</taxon>
        <taxon>Mycolicibacterium</taxon>
    </lineage>
</organism>
<dbReference type="Pfam" id="PF10604">
    <property type="entry name" value="Polyketide_cyc2"/>
    <property type="match status" value="1"/>
</dbReference>
<name>A0A2G5P6I3_9MYCO</name>
<sequence>MGAGHIEQTETLAAPSEKLIAVISDPATWGDWFTIHERWMEEPPTTLTRGAKLVAKIFMLGMANKIDWVVEEIADDRLVLSGAGMAGVKVAFSFVLTPNGEGADVAVAGDFEGALIKGALGKAVERDGAKQIQASLNKLAELAAGA</sequence>
<gene>
    <name evidence="1" type="ORF">CQY22_016335</name>
</gene>
<dbReference type="InterPro" id="IPR019587">
    <property type="entry name" value="Polyketide_cyclase/dehydratase"/>
</dbReference>
<dbReference type="CDD" id="cd07812">
    <property type="entry name" value="SRPBCC"/>
    <property type="match status" value="1"/>
</dbReference>
<proteinExistence type="predicted"/>
<dbReference type="RefSeq" id="WP_090589030.1">
    <property type="nucleotide sequence ID" value="NZ_CP104302.1"/>
</dbReference>
<dbReference type="Gene3D" id="3.30.530.20">
    <property type="match status" value="1"/>
</dbReference>
<comment type="caution">
    <text evidence="1">The sequence shown here is derived from an EMBL/GenBank/DDBJ whole genome shotgun (WGS) entry which is preliminary data.</text>
</comment>
<keyword evidence="2" id="KW-1185">Reference proteome</keyword>
<dbReference type="STRING" id="85968.GCA_900073015_02160"/>
<evidence type="ECO:0000313" key="1">
    <source>
        <dbReference type="EMBL" id="PIB73504.1"/>
    </source>
</evidence>
<dbReference type="SUPFAM" id="SSF55961">
    <property type="entry name" value="Bet v1-like"/>
    <property type="match status" value="1"/>
</dbReference>
<protein>
    <submittedName>
        <fullName evidence="1">SRPBCC family protein</fullName>
    </submittedName>
</protein>
<dbReference type="EMBL" id="PDCN02000028">
    <property type="protein sequence ID" value="PIB73504.1"/>
    <property type="molecule type" value="Genomic_DNA"/>
</dbReference>